<dbReference type="EMBL" id="LNYO01000006">
    <property type="protein sequence ID" value="KTD38603.1"/>
    <property type="molecule type" value="Genomic_DNA"/>
</dbReference>
<sequence length="124" mass="13055">MNLTDTSFNPKFLFFITVLLGLLLVTHPSMAATAGGGLPYEGWLTKVQNSITGPVAYTISIIGLVAAGSMLIFGGDLNGFARILVFFVLVLSFIIAAQNTISAITGKSAEIKQVSHFSDGESSL</sequence>
<proteinExistence type="predicted"/>
<dbReference type="PATRIC" id="fig|45070.6.peg.545"/>
<comment type="caution">
    <text evidence="3">The sequence shown here is derived from an EMBL/GenBank/DDBJ whole genome shotgun (WGS) entry which is preliminary data.</text>
</comment>
<evidence type="ECO:0000313" key="4">
    <source>
        <dbReference type="Proteomes" id="UP000054725"/>
    </source>
</evidence>
<accession>A0A0W0X208</accession>
<dbReference type="STRING" id="45070.Lnau_0518"/>
<organism evidence="3 4">
    <name type="scientific">Legionella nautarum</name>
    <dbReference type="NCBI Taxonomy" id="45070"/>
    <lineage>
        <taxon>Bacteria</taxon>
        <taxon>Pseudomonadati</taxon>
        <taxon>Pseudomonadota</taxon>
        <taxon>Gammaproteobacteria</taxon>
        <taxon>Legionellales</taxon>
        <taxon>Legionellaceae</taxon>
        <taxon>Legionella</taxon>
    </lineage>
</organism>
<keyword evidence="2" id="KW-0732">Signal</keyword>
<dbReference type="InterPro" id="IPR007039">
    <property type="entry name" value="TrbC/VirB2"/>
</dbReference>
<keyword evidence="1" id="KW-1133">Transmembrane helix</keyword>
<feature type="transmembrane region" description="Helical" evidence="1">
    <location>
        <begin position="80"/>
        <end position="97"/>
    </location>
</feature>
<dbReference type="Pfam" id="PF04956">
    <property type="entry name" value="TrbC"/>
    <property type="match status" value="1"/>
</dbReference>
<keyword evidence="1" id="KW-0472">Membrane</keyword>
<reference evidence="3 4" key="1">
    <citation type="submission" date="2015-11" db="EMBL/GenBank/DDBJ databases">
        <title>Genomic analysis of 38 Legionella species identifies large and diverse effector repertoires.</title>
        <authorList>
            <person name="Burstein D."/>
            <person name="Amaro F."/>
            <person name="Zusman T."/>
            <person name="Lifshitz Z."/>
            <person name="Cohen O."/>
            <person name="Gilbert J.A."/>
            <person name="Pupko T."/>
            <person name="Shuman H.A."/>
            <person name="Segal G."/>
        </authorList>
    </citation>
    <scope>NUCLEOTIDE SEQUENCE [LARGE SCALE GENOMIC DNA]</scope>
    <source>
        <strain evidence="3 4">ATCC 49506</strain>
    </source>
</reference>
<keyword evidence="1" id="KW-0812">Transmembrane</keyword>
<evidence type="ECO:0000313" key="3">
    <source>
        <dbReference type="EMBL" id="KTD38603.1"/>
    </source>
</evidence>
<keyword evidence="4" id="KW-1185">Reference proteome</keyword>
<evidence type="ECO:0000256" key="2">
    <source>
        <dbReference type="SAM" id="SignalP"/>
    </source>
</evidence>
<protein>
    <submittedName>
        <fullName evidence="3">Conjugal transfer protein TrbC</fullName>
    </submittedName>
</protein>
<dbReference type="OrthoDB" id="8708725at2"/>
<feature type="transmembrane region" description="Helical" evidence="1">
    <location>
        <begin position="55"/>
        <end position="73"/>
    </location>
</feature>
<feature type="signal peptide" evidence="2">
    <location>
        <begin position="1"/>
        <end position="31"/>
    </location>
</feature>
<feature type="chain" id="PRO_5006916054" evidence="2">
    <location>
        <begin position="32"/>
        <end position="124"/>
    </location>
</feature>
<name>A0A0W0X208_9GAMM</name>
<gene>
    <name evidence="3" type="primary">trbC</name>
    <name evidence="3" type="ORF">Lnau_0518</name>
</gene>
<dbReference type="AlphaFoldDB" id="A0A0W0X208"/>
<dbReference type="RefSeq" id="WP_058503596.1">
    <property type="nucleotide sequence ID" value="NZ_CAAAIF010000024.1"/>
</dbReference>
<evidence type="ECO:0000256" key="1">
    <source>
        <dbReference type="SAM" id="Phobius"/>
    </source>
</evidence>
<dbReference type="Proteomes" id="UP000054725">
    <property type="component" value="Unassembled WGS sequence"/>
</dbReference>